<name>A0A6C0AMD2_9ZZZZ</name>
<organism evidence="1">
    <name type="scientific">viral metagenome</name>
    <dbReference type="NCBI Taxonomy" id="1070528"/>
    <lineage>
        <taxon>unclassified sequences</taxon>
        <taxon>metagenomes</taxon>
        <taxon>organismal metagenomes</taxon>
    </lineage>
</organism>
<accession>A0A6C0AMD2</accession>
<protein>
    <submittedName>
        <fullName evidence="1">Uncharacterized protein</fullName>
    </submittedName>
</protein>
<sequence>MNTSFAGNQVGSAVSLDITNTYPTGLLAQLGPYYNDSQELINAQLRFTANQADITSRQDANYAIRNIELENSGTLLPTSATTVSAATVYINGANEINYANQNIATLVNTEYTNAYAIEKACRDASYSAFLTTEASQIRLDRISTLSTVMQLGNTYPYINPLHMEVPSTISTMVGRFEDRAQDGVNDASGNVQAYITNTQSLINNAIVKSSSVTANLKLLAAINTFSRTVAQAISFPLSEISGKETLVTQHIPSITLTCAIQVASKAVTFLNFLISKINGGSGDITPTITSVTNYANTLDSIARSNDLNMFFRDAVQNNLIKAASTMIGYRQIIAIPNNNPYSAYTIATDGVEAAAAAAAANARAAGALVVAAATTTTDAAIAAEAAVVAAAAAAAAISPVQARILATNADISASNARFVSNSIIDLNTAYTNTITPEPIILTSALESLSFITTMLSTVTKVTNNTSAHSGVAISKRASNTILGNLAYIIQKELKTINSAADANSILLLLNNAYSITSTITDISSIQEKLWAINAATARAKEVTEKLRSEMYLLNRTAHNLVTPQKLAVQTASANTAGAYNVNYASRLDRNSRNVPQDPPSAYNSFKAEIRAKTFIPVRPSLDELVFKNRIQPLRLDSLRTLPDVLKKVTQEVQEIKDNSRFSFRQ</sequence>
<proteinExistence type="predicted"/>
<dbReference type="AlphaFoldDB" id="A0A6C0AMD2"/>
<reference evidence="1" key="1">
    <citation type="journal article" date="2020" name="Nature">
        <title>Giant virus diversity and host interactions through global metagenomics.</title>
        <authorList>
            <person name="Schulz F."/>
            <person name="Roux S."/>
            <person name="Paez-Espino D."/>
            <person name="Jungbluth S."/>
            <person name="Walsh D.A."/>
            <person name="Denef V.J."/>
            <person name="McMahon K.D."/>
            <person name="Konstantinidis K.T."/>
            <person name="Eloe-Fadrosh E.A."/>
            <person name="Kyrpides N.C."/>
            <person name="Woyke T."/>
        </authorList>
    </citation>
    <scope>NUCLEOTIDE SEQUENCE</scope>
    <source>
        <strain evidence="1">GVMAG-S-1101161-73</strain>
    </source>
</reference>
<evidence type="ECO:0000313" key="1">
    <source>
        <dbReference type="EMBL" id="QHS80912.1"/>
    </source>
</evidence>
<dbReference type="EMBL" id="MN740728">
    <property type="protein sequence ID" value="QHS80912.1"/>
    <property type="molecule type" value="Genomic_DNA"/>
</dbReference>